<feature type="transmembrane region" description="Helical" evidence="1">
    <location>
        <begin position="251"/>
        <end position="271"/>
    </location>
</feature>
<organism evidence="2 3">
    <name type="scientific">Pseudonocardia sulfidoxydans NBRC 16205</name>
    <dbReference type="NCBI Taxonomy" id="1223511"/>
    <lineage>
        <taxon>Bacteria</taxon>
        <taxon>Bacillati</taxon>
        <taxon>Actinomycetota</taxon>
        <taxon>Actinomycetes</taxon>
        <taxon>Pseudonocardiales</taxon>
        <taxon>Pseudonocardiaceae</taxon>
        <taxon>Pseudonocardia</taxon>
    </lineage>
</organism>
<evidence type="ECO:0000313" key="2">
    <source>
        <dbReference type="EMBL" id="GEL22007.1"/>
    </source>
</evidence>
<dbReference type="AlphaFoldDB" id="A0A511DBR3"/>
<dbReference type="OrthoDB" id="343560at2"/>
<dbReference type="EMBL" id="BJVJ01000005">
    <property type="protein sequence ID" value="GEL22007.1"/>
    <property type="molecule type" value="Genomic_DNA"/>
</dbReference>
<comment type="caution">
    <text evidence="2">The sequence shown here is derived from an EMBL/GenBank/DDBJ whole genome shotgun (WGS) entry which is preliminary data.</text>
</comment>
<feature type="transmembrane region" description="Helical" evidence="1">
    <location>
        <begin position="151"/>
        <end position="170"/>
    </location>
</feature>
<evidence type="ECO:0000313" key="3">
    <source>
        <dbReference type="Proteomes" id="UP000321685"/>
    </source>
</evidence>
<feature type="transmembrane region" description="Helical" evidence="1">
    <location>
        <begin position="221"/>
        <end position="239"/>
    </location>
</feature>
<accession>A0A511DBR3</accession>
<sequence length="326" mass="34606">MTTTLRTAFAWHRPLMALAAAMLALTAVGIVGMVVDDRVLTGLPIWDKPTKFAISIAVYSVAWAWLISQLRVQRRRAWWAGTVAGAFLAVEIVVIVTQVVRGTTSHFNNATTFDGWMWRAMGISIVIVWLATLYVCAQLFRRRDGDPARTLAIRVGSVLALIGMALGFLMTTPTAAQIAEGGDIIGAHSVGLADGGPGLPLLGWSTVGGDLRIPHFVGMHALQAIPLVLIALELLAPRVTALASSTVRRRLVWVATGAYTGLLTILTWQALRGQSVVAPDAATLAAAATVVVATVVATLVVLRHRPPAPEPAVRSDPENRGVPSAV</sequence>
<keyword evidence="1" id="KW-1133">Transmembrane helix</keyword>
<feature type="transmembrane region" description="Helical" evidence="1">
    <location>
        <begin position="52"/>
        <end position="70"/>
    </location>
</feature>
<feature type="transmembrane region" description="Helical" evidence="1">
    <location>
        <begin position="116"/>
        <end position="139"/>
    </location>
</feature>
<evidence type="ECO:0000256" key="1">
    <source>
        <dbReference type="SAM" id="Phobius"/>
    </source>
</evidence>
<protein>
    <submittedName>
        <fullName evidence="2">Uncharacterized protein</fullName>
    </submittedName>
</protein>
<feature type="transmembrane region" description="Helical" evidence="1">
    <location>
        <begin position="77"/>
        <end position="96"/>
    </location>
</feature>
<name>A0A511DBR3_9PSEU</name>
<proteinExistence type="predicted"/>
<keyword evidence="1" id="KW-0472">Membrane</keyword>
<dbReference type="RefSeq" id="WP_147102735.1">
    <property type="nucleotide sequence ID" value="NZ_BJVJ01000005.1"/>
</dbReference>
<feature type="transmembrane region" description="Helical" evidence="1">
    <location>
        <begin position="15"/>
        <end position="32"/>
    </location>
</feature>
<dbReference type="Proteomes" id="UP000321685">
    <property type="component" value="Unassembled WGS sequence"/>
</dbReference>
<feature type="transmembrane region" description="Helical" evidence="1">
    <location>
        <begin position="283"/>
        <end position="302"/>
    </location>
</feature>
<keyword evidence="1" id="KW-0812">Transmembrane</keyword>
<reference evidence="2 3" key="1">
    <citation type="submission" date="2019-07" db="EMBL/GenBank/DDBJ databases">
        <title>Whole genome shotgun sequence of Pseudonocardia sulfidoxydans NBRC 16205.</title>
        <authorList>
            <person name="Hosoyama A."/>
            <person name="Uohara A."/>
            <person name="Ohji S."/>
            <person name="Ichikawa N."/>
        </authorList>
    </citation>
    <scope>NUCLEOTIDE SEQUENCE [LARGE SCALE GENOMIC DNA]</scope>
    <source>
        <strain evidence="2 3">NBRC 16205</strain>
    </source>
</reference>
<keyword evidence="3" id="KW-1185">Reference proteome</keyword>
<gene>
    <name evidence="2" type="ORF">PSU4_09610</name>
</gene>